<evidence type="ECO:0000256" key="2">
    <source>
        <dbReference type="ARBA" id="ARBA00006742"/>
    </source>
</evidence>
<dbReference type="AlphaFoldDB" id="A0A6J4MCU0"/>
<keyword evidence="9 11" id="KW-0472">Membrane</keyword>
<keyword evidence="5 11" id="KW-0812">Transmembrane</keyword>
<dbReference type="Pfam" id="PF02699">
    <property type="entry name" value="YajC"/>
    <property type="match status" value="1"/>
</dbReference>
<evidence type="ECO:0000256" key="1">
    <source>
        <dbReference type="ARBA" id="ARBA00004162"/>
    </source>
</evidence>
<evidence type="ECO:0000256" key="11">
    <source>
        <dbReference type="SAM" id="Phobius"/>
    </source>
</evidence>
<keyword evidence="7 11" id="KW-1133">Transmembrane helix</keyword>
<dbReference type="GO" id="GO:0015031">
    <property type="term" value="P:protein transport"/>
    <property type="evidence" value="ECO:0007669"/>
    <property type="project" value="UniProtKB-KW"/>
</dbReference>
<dbReference type="GO" id="GO:0005886">
    <property type="term" value="C:plasma membrane"/>
    <property type="evidence" value="ECO:0007669"/>
    <property type="project" value="UniProtKB-SubCell"/>
</dbReference>
<keyword evidence="6" id="KW-0653">Protein transport</keyword>
<evidence type="ECO:0000256" key="5">
    <source>
        <dbReference type="ARBA" id="ARBA00022692"/>
    </source>
</evidence>
<feature type="compositionally biased region" description="Polar residues" evidence="10">
    <location>
        <begin position="98"/>
        <end position="107"/>
    </location>
</feature>
<gene>
    <name evidence="12" type="ORF">AVDCRST_MAG72-1677</name>
</gene>
<organism evidence="12">
    <name type="scientific">uncultured Nocardioidaceae bacterium</name>
    <dbReference type="NCBI Taxonomy" id="253824"/>
    <lineage>
        <taxon>Bacteria</taxon>
        <taxon>Bacillati</taxon>
        <taxon>Actinomycetota</taxon>
        <taxon>Actinomycetes</taxon>
        <taxon>Propionibacteriales</taxon>
        <taxon>Nocardioidaceae</taxon>
        <taxon>environmental samples</taxon>
    </lineage>
</organism>
<proteinExistence type="inferred from homology"/>
<feature type="transmembrane region" description="Helical" evidence="11">
    <location>
        <begin position="6"/>
        <end position="24"/>
    </location>
</feature>
<evidence type="ECO:0000256" key="7">
    <source>
        <dbReference type="ARBA" id="ARBA00022989"/>
    </source>
</evidence>
<keyword evidence="4" id="KW-1003">Cell membrane</keyword>
<sequence length="117" mass="12674">MSAETLGGILPLVLIVLVFWLLVIRPARKRQQEMGRVQSSVQTGSQVMLSSGFFGTVVGLADETVQVELAPGTVVKVARQAVVRVLDDLEGGDDPDQQRGTPATNETDPTRRTDEQE</sequence>
<feature type="compositionally biased region" description="Basic and acidic residues" evidence="10">
    <location>
        <begin position="108"/>
        <end position="117"/>
    </location>
</feature>
<dbReference type="PRINTS" id="PR01853">
    <property type="entry name" value="YAJCTRNLCASE"/>
</dbReference>
<protein>
    <recommendedName>
        <fullName evidence="13">Protein translocase subunit YajC</fullName>
    </recommendedName>
</protein>
<evidence type="ECO:0000256" key="6">
    <source>
        <dbReference type="ARBA" id="ARBA00022927"/>
    </source>
</evidence>
<dbReference type="PANTHER" id="PTHR33909">
    <property type="entry name" value="SEC TRANSLOCON ACCESSORY COMPLEX SUBUNIT YAJC"/>
    <property type="match status" value="1"/>
</dbReference>
<dbReference type="SMART" id="SM01323">
    <property type="entry name" value="YajC"/>
    <property type="match status" value="1"/>
</dbReference>
<reference evidence="12" key="1">
    <citation type="submission" date="2020-02" db="EMBL/GenBank/DDBJ databases">
        <authorList>
            <person name="Meier V. D."/>
        </authorList>
    </citation>
    <scope>NUCLEOTIDE SEQUENCE</scope>
    <source>
        <strain evidence="12">AVDCRST_MAG72</strain>
    </source>
</reference>
<evidence type="ECO:0000256" key="4">
    <source>
        <dbReference type="ARBA" id="ARBA00022475"/>
    </source>
</evidence>
<evidence type="ECO:0008006" key="13">
    <source>
        <dbReference type="Google" id="ProtNLM"/>
    </source>
</evidence>
<keyword evidence="8" id="KW-0811">Translocation</keyword>
<accession>A0A6J4MCU0</accession>
<evidence type="ECO:0000256" key="8">
    <source>
        <dbReference type="ARBA" id="ARBA00023010"/>
    </source>
</evidence>
<evidence type="ECO:0000256" key="3">
    <source>
        <dbReference type="ARBA" id="ARBA00022448"/>
    </source>
</evidence>
<feature type="region of interest" description="Disordered" evidence="10">
    <location>
        <begin position="88"/>
        <end position="117"/>
    </location>
</feature>
<evidence type="ECO:0000256" key="10">
    <source>
        <dbReference type="SAM" id="MobiDB-lite"/>
    </source>
</evidence>
<comment type="subcellular location">
    <subcellularLocation>
        <location evidence="1">Cell membrane</location>
        <topology evidence="1">Single-pass membrane protein</topology>
    </subcellularLocation>
</comment>
<dbReference type="NCBIfam" id="TIGR00739">
    <property type="entry name" value="yajC"/>
    <property type="match status" value="1"/>
</dbReference>
<comment type="similarity">
    <text evidence="2">Belongs to the YajC family.</text>
</comment>
<evidence type="ECO:0000256" key="9">
    <source>
        <dbReference type="ARBA" id="ARBA00023136"/>
    </source>
</evidence>
<evidence type="ECO:0000313" key="12">
    <source>
        <dbReference type="EMBL" id="CAA9354372.1"/>
    </source>
</evidence>
<dbReference type="PANTHER" id="PTHR33909:SF1">
    <property type="entry name" value="SEC TRANSLOCON ACCESSORY COMPLEX SUBUNIT YAJC"/>
    <property type="match status" value="1"/>
</dbReference>
<keyword evidence="3" id="KW-0813">Transport</keyword>
<name>A0A6J4MCU0_9ACTN</name>
<dbReference type="InterPro" id="IPR003849">
    <property type="entry name" value="Preprotein_translocase_YajC"/>
</dbReference>
<dbReference type="EMBL" id="CADCUJ010000074">
    <property type="protein sequence ID" value="CAA9354372.1"/>
    <property type="molecule type" value="Genomic_DNA"/>
</dbReference>